<accession>F4RUX9</accession>
<keyword evidence="4" id="KW-1185">Reference proteome</keyword>
<evidence type="ECO:0000313" key="3">
    <source>
        <dbReference type="EMBL" id="EGG03845.1"/>
    </source>
</evidence>
<dbReference type="InParanoid" id="F4RUX9"/>
<dbReference type="KEGG" id="mlr:MELLADRAFT_65329"/>
<gene>
    <name evidence="3" type="ORF">MELLADRAFT_65329</name>
</gene>
<sequence>MLGCLLPALSLFSCLVLAKTQDNDTHSIPTNLNQSSNLPASYQLLVGGQPGPFYTFNYDVSQKVITNSSMTVDLGTGPSWVEFDQTKKFMFSSDATKTFNDVNNTGGVFSSAIDKDGKITVISSSATAIQPVRVAVDKEALNLIVGTYLGATVERFTIDPETRALSEEPAQKILCVGQSINPKRQTKAYIHDVQYTPDYTQVVAVDLGSDLIRKFQVGKDGNLTKIQSVNVPPGCGPRHLAWGPRADGKLDAYVICSLTRVLLTFEVDIASGHNFTLKGTPLSTEPAAPLNSTTLEGSEILLSPDGRFVVTSTTQTSRDEADLPDNLLVSFARDLNTGLLDSNPIRIPTGGRVPRQFAFDPTGQLIAVAQQGAENVVVFERDVKSGEAKMVTQVPAEKASFAMWRSVEN</sequence>
<evidence type="ECO:0000313" key="4">
    <source>
        <dbReference type="Proteomes" id="UP000001072"/>
    </source>
</evidence>
<feature type="chain" id="PRO_5003315586" description="3-carboxymuconate cyclase" evidence="2">
    <location>
        <begin position="19"/>
        <end position="409"/>
    </location>
</feature>
<name>F4RUX9_MELLP</name>
<dbReference type="InterPro" id="IPR015943">
    <property type="entry name" value="WD40/YVTN_repeat-like_dom_sf"/>
</dbReference>
<dbReference type="HOGENOM" id="CLU_038716_0_1_1"/>
<dbReference type="PANTHER" id="PTHR30344:SF1">
    <property type="entry name" value="6-PHOSPHOGLUCONOLACTONASE"/>
    <property type="match status" value="1"/>
</dbReference>
<comment type="similarity">
    <text evidence="1">Belongs to the cycloisomerase 2 family.</text>
</comment>
<protein>
    <recommendedName>
        <fullName evidence="5">3-carboxymuconate cyclase</fullName>
    </recommendedName>
</protein>
<dbReference type="InterPro" id="IPR050282">
    <property type="entry name" value="Cycloisomerase_2"/>
</dbReference>
<dbReference type="eggNOG" id="ENOG502T32V">
    <property type="taxonomic scope" value="Eukaryota"/>
</dbReference>
<dbReference type="Gene3D" id="2.130.10.10">
    <property type="entry name" value="YVTN repeat-like/Quinoprotein amine dehydrogenase"/>
    <property type="match status" value="1"/>
</dbReference>
<dbReference type="Pfam" id="PF10282">
    <property type="entry name" value="Lactonase"/>
    <property type="match status" value="1"/>
</dbReference>
<organism evidence="4">
    <name type="scientific">Melampsora larici-populina (strain 98AG31 / pathotype 3-4-7)</name>
    <name type="common">Poplar leaf rust fungus</name>
    <dbReference type="NCBI Taxonomy" id="747676"/>
    <lineage>
        <taxon>Eukaryota</taxon>
        <taxon>Fungi</taxon>
        <taxon>Dikarya</taxon>
        <taxon>Basidiomycota</taxon>
        <taxon>Pucciniomycotina</taxon>
        <taxon>Pucciniomycetes</taxon>
        <taxon>Pucciniales</taxon>
        <taxon>Melampsoraceae</taxon>
        <taxon>Melampsora</taxon>
    </lineage>
</organism>
<dbReference type="PANTHER" id="PTHR30344">
    <property type="entry name" value="6-PHOSPHOGLUCONOLACTONASE-RELATED"/>
    <property type="match status" value="1"/>
</dbReference>
<dbReference type="SUPFAM" id="SSF75011">
    <property type="entry name" value="3-carboxy-cis,cis-mucoante lactonizing enzyme"/>
    <property type="match status" value="1"/>
</dbReference>
<dbReference type="AlphaFoldDB" id="F4RUX9"/>
<evidence type="ECO:0000256" key="1">
    <source>
        <dbReference type="ARBA" id="ARBA00005564"/>
    </source>
</evidence>
<dbReference type="OrthoDB" id="9972196at2759"/>
<dbReference type="EMBL" id="GL883122">
    <property type="protein sequence ID" value="EGG03845.1"/>
    <property type="molecule type" value="Genomic_DNA"/>
</dbReference>
<keyword evidence="2" id="KW-0732">Signal</keyword>
<dbReference type="RefSeq" id="XP_007412959.1">
    <property type="nucleotide sequence ID" value="XM_007412897.1"/>
</dbReference>
<feature type="signal peptide" evidence="2">
    <location>
        <begin position="1"/>
        <end position="18"/>
    </location>
</feature>
<dbReference type="GO" id="GO:0017057">
    <property type="term" value="F:6-phosphogluconolactonase activity"/>
    <property type="evidence" value="ECO:0007669"/>
    <property type="project" value="TreeGrafter"/>
</dbReference>
<dbReference type="InterPro" id="IPR019405">
    <property type="entry name" value="Lactonase_7-beta_prop"/>
</dbReference>
<proteinExistence type="inferred from homology"/>
<dbReference type="Proteomes" id="UP000001072">
    <property type="component" value="Unassembled WGS sequence"/>
</dbReference>
<dbReference type="GeneID" id="18930419"/>
<evidence type="ECO:0008006" key="5">
    <source>
        <dbReference type="Google" id="ProtNLM"/>
    </source>
</evidence>
<evidence type="ECO:0000256" key="2">
    <source>
        <dbReference type="SAM" id="SignalP"/>
    </source>
</evidence>
<reference evidence="4" key="1">
    <citation type="journal article" date="2011" name="Proc. Natl. Acad. Sci. U.S.A.">
        <title>Obligate biotrophy features unraveled by the genomic analysis of rust fungi.</title>
        <authorList>
            <person name="Duplessis S."/>
            <person name="Cuomo C.A."/>
            <person name="Lin Y.-C."/>
            <person name="Aerts A."/>
            <person name="Tisserant E."/>
            <person name="Veneault-Fourrey C."/>
            <person name="Joly D.L."/>
            <person name="Hacquard S."/>
            <person name="Amselem J."/>
            <person name="Cantarel B.L."/>
            <person name="Chiu R."/>
            <person name="Coutinho P.M."/>
            <person name="Feau N."/>
            <person name="Field M."/>
            <person name="Frey P."/>
            <person name="Gelhaye E."/>
            <person name="Goldberg J."/>
            <person name="Grabherr M.G."/>
            <person name="Kodira C.D."/>
            <person name="Kohler A."/>
            <person name="Kuees U."/>
            <person name="Lindquist E.A."/>
            <person name="Lucas S.M."/>
            <person name="Mago R."/>
            <person name="Mauceli E."/>
            <person name="Morin E."/>
            <person name="Murat C."/>
            <person name="Pangilinan J.L."/>
            <person name="Park R."/>
            <person name="Pearson M."/>
            <person name="Quesneville H."/>
            <person name="Rouhier N."/>
            <person name="Sakthikumar S."/>
            <person name="Salamov A.A."/>
            <person name="Schmutz J."/>
            <person name="Selles B."/>
            <person name="Shapiro H."/>
            <person name="Tanguay P."/>
            <person name="Tuskan G.A."/>
            <person name="Henrissat B."/>
            <person name="Van de Peer Y."/>
            <person name="Rouze P."/>
            <person name="Ellis J.G."/>
            <person name="Dodds P.N."/>
            <person name="Schein J.E."/>
            <person name="Zhong S."/>
            <person name="Hamelin R.C."/>
            <person name="Grigoriev I.V."/>
            <person name="Szabo L.J."/>
            <person name="Martin F."/>
        </authorList>
    </citation>
    <scope>NUCLEOTIDE SEQUENCE [LARGE SCALE GENOMIC DNA]</scope>
    <source>
        <strain evidence="4">98AG31 / pathotype 3-4-7</strain>
    </source>
</reference>
<dbReference type="VEuPathDB" id="FungiDB:MELLADRAFT_65329"/>